<gene>
    <name evidence="2" type="ORF">CNMCM7691_008565</name>
</gene>
<proteinExistence type="predicted"/>
<feature type="region of interest" description="Disordered" evidence="1">
    <location>
        <begin position="202"/>
        <end position="225"/>
    </location>
</feature>
<evidence type="ECO:0008006" key="4">
    <source>
        <dbReference type="Google" id="ProtNLM"/>
    </source>
</evidence>
<comment type="caution">
    <text evidence="2">The sequence shown here is derived from an EMBL/GenBank/DDBJ whole genome shotgun (WGS) entry which is preliminary data.</text>
</comment>
<dbReference type="Proteomes" id="UP000641853">
    <property type="component" value="Unassembled WGS sequence"/>
</dbReference>
<keyword evidence="3" id="KW-1185">Reference proteome</keyword>
<dbReference type="EMBL" id="JACBAG010001922">
    <property type="protein sequence ID" value="KAF7175464.1"/>
    <property type="molecule type" value="Genomic_DNA"/>
</dbReference>
<reference evidence="2" key="1">
    <citation type="submission" date="2020-06" db="EMBL/GenBank/DDBJ databases">
        <title>Draft genome sequences of strains closely related to Aspergillus parafelis and Aspergillus hiratsukae.</title>
        <authorList>
            <person name="Dos Santos R.A.C."/>
            <person name="Rivero-Menendez O."/>
            <person name="Steenwyk J.L."/>
            <person name="Mead M.E."/>
            <person name="Goldman G.H."/>
            <person name="Alastruey-Izquierdo A."/>
            <person name="Rokas A."/>
        </authorList>
    </citation>
    <scope>NUCLEOTIDE SEQUENCE</scope>
    <source>
        <strain evidence="2">CNM-CM7691</strain>
    </source>
</reference>
<dbReference type="AlphaFoldDB" id="A0A8H6QMA1"/>
<organism evidence="2 3">
    <name type="scientific">Aspergillus felis</name>
    <dbReference type="NCBI Taxonomy" id="1287682"/>
    <lineage>
        <taxon>Eukaryota</taxon>
        <taxon>Fungi</taxon>
        <taxon>Dikarya</taxon>
        <taxon>Ascomycota</taxon>
        <taxon>Pezizomycotina</taxon>
        <taxon>Eurotiomycetes</taxon>
        <taxon>Eurotiomycetidae</taxon>
        <taxon>Eurotiales</taxon>
        <taxon>Aspergillaceae</taxon>
        <taxon>Aspergillus</taxon>
        <taxon>Aspergillus subgen. Fumigati</taxon>
    </lineage>
</organism>
<evidence type="ECO:0000313" key="3">
    <source>
        <dbReference type="Proteomes" id="UP000641853"/>
    </source>
</evidence>
<name>A0A8H6QMA1_9EURO</name>
<evidence type="ECO:0000313" key="2">
    <source>
        <dbReference type="EMBL" id="KAF7175464.1"/>
    </source>
</evidence>
<protein>
    <recommendedName>
        <fullName evidence="4">Transcription factor domain-containing protein</fullName>
    </recommendedName>
</protein>
<accession>A0A8H6QMA1</accession>
<evidence type="ECO:0000256" key="1">
    <source>
        <dbReference type="SAM" id="MobiDB-lite"/>
    </source>
</evidence>
<sequence length="335" mass="37608">MARGSLTTRREVHACERCRTLKRIFCGQFERYRSLCFVERPVPDWHSLDKLSQGGVSRIEFLEASQGFLHRTSFVTHPNLDIIRTLCLMVIPKQMVQMSCSAMDTSWCLTGLILRIAMSDSLDVDHVLNLRQAVLTGMPILLQPRDYTCAPPPSINGCSNQALALSDQEEAETFHCLFERAVPLASGLMDLSHDPTRAEIYESTTNIPPDDGRGPESHHARHSIPPAPPTLSYWTSLDCALAILVHQRDLWGAPPDDSLVSRSFARLFWPDFLVAALMLSLYLLRADPPLDPPPSSRYCGMPARATLQDAPTLVQGYLAIRENQEYLSFARIYID</sequence>